<proteinExistence type="predicted"/>
<accession>A0A430AY35</accession>
<evidence type="ECO:0000256" key="2">
    <source>
        <dbReference type="ARBA" id="ARBA00022475"/>
    </source>
</evidence>
<organism evidence="9 10">
    <name type="scientific">Vagococcus acidifermentans</name>
    <dbReference type="NCBI Taxonomy" id="564710"/>
    <lineage>
        <taxon>Bacteria</taxon>
        <taxon>Bacillati</taxon>
        <taxon>Bacillota</taxon>
        <taxon>Bacilli</taxon>
        <taxon>Lactobacillales</taxon>
        <taxon>Enterococcaceae</taxon>
        <taxon>Vagococcus</taxon>
    </lineage>
</organism>
<dbReference type="Pfam" id="PF12704">
    <property type="entry name" value="MacB_PCD"/>
    <property type="match status" value="1"/>
</dbReference>
<dbReference type="GO" id="GO:0005886">
    <property type="term" value="C:plasma membrane"/>
    <property type="evidence" value="ECO:0007669"/>
    <property type="project" value="UniProtKB-SubCell"/>
</dbReference>
<feature type="domain" description="MacB-like periplasmic core" evidence="8">
    <location>
        <begin position="19"/>
        <end position="229"/>
    </location>
</feature>
<feature type="transmembrane region" description="Helical" evidence="6">
    <location>
        <begin position="488"/>
        <end position="512"/>
    </location>
</feature>
<evidence type="ECO:0000256" key="1">
    <source>
        <dbReference type="ARBA" id="ARBA00004651"/>
    </source>
</evidence>
<keyword evidence="4 6" id="KW-1133">Transmembrane helix</keyword>
<dbReference type="GO" id="GO:0022857">
    <property type="term" value="F:transmembrane transporter activity"/>
    <property type="evidence" value="ECO:0007669"/>
    <property type="project" value="TreeGrafter"/>
</dbReference>
<comment type="caution">
    <text evidence="9">The sequence shown here is derived from an EMBL/GenBank/DDBJ whole genome shotgun (WGS) entry which is preliminary data.</text>
</comment>
<dbReference type="AlphaFoldDB" id="A0A430AY35"/>
<evidence type="ECO:0000256" key="5">
    <source>
        <dbReference type="ARBA" id="ARBA00023136"/>
    </source>
</evidence>
<evidence type="ECO:0000256" key="3">
    <source>
        <dbReference type="ARBA" id="ARBA00022692"/>
    </source>
</evidence>
<keyword evidence="10" id="KW-1185">Reference proteome</keyword>
<evidence type="ECO:0000313" key="9">
    <source>
        <dbReference type="EMBL" id="RSU12973.1"/>
    </source>
</evidence>
<dbReference type="PANTHER" id="PTHR30572:SF9">
    <property type="entry name" value="ABC TRANSPORTER PERMEASE PROTEIN"/>
    <property type="match status" value="1"/>
</dbReference>
<evidence type="ECO:0000259" key="7">
    <source>
        <dbReference type="Pfam" id="PF02687"/>
    </source>
</evidence>
<keyword evidence="5 6" id="KW-0472">Membrane</keyword>
<evidence type="ECO:0000256" key="6">
    <source>
        <dbReference type="SAM" id="Phobius"/>
    </source>
</evidence>
<comment type="subcellular location">
    <subcellularLocation>
        <location evidence="1">Cell membrane</location>
        <topology evidence="1">Multi-pass membrane protein</topology>
    </subcellularLocation>
</comment>
<dbReference type="OrthoDB" id="9812886at2"/>
<dbReference type="InterPro" id="IPR025857">
    <property type="entry name" value="MacB_PCD"/>
</dbReference>
<dbReference type="PANTHER" id="PTHR30572">
    <property type="entry name" value="MEMBRANE COMPONENT OF TRANSPORTER-RELATED"/>
    <property type="match status" value="1"/>
</dbReference>
<dbReference type="Pfam" id="PF02687">
    <property type="entry name" value="FtsX"/>
    <property type="match status" value="1"/>
</dbReference>
<keyword evidence="3 6" id="KW-0812">Transmembrane</keyword>
<evidence type="ECO:0000259" key="8">
    <source>
        <dbReference type="Pfam" id="PF12704"/>
    </source>
</evidence>
<gene>
    <name evidence="9" type="ORF">CBF27_05400</name>
</gene>
<feature type="transmembrane region" description="Helical" evidence="6">
    <location>
        <begin position="367"/>
        <end position="388"/>
    </location>
</feature>
<dbReference type="InterPro" id="IPR050250">
    <property type="entry name" value="Macrolide_Exporter_MacB"/>
</dbReference>
<name>A0A430AY35_9ENTE</name>
<feature type="transmembrane region" description="Helical" evidence="6">
    <location>
        <begin position="408"/>
        <end position="429"/>
    </location>
</feature>
<evidence type="ECO:0008006" key="11">
    <source>
        <dbReference type="Google" id="ProtNLM"/>
    </source>
</evidence>
<sequence>MNFFKRALLSVTRRKGKSLILFAVIFILGNVIAGAIAIDQGTDNVEEDIKKKIGATATVTIDQDKLEKYANEHNGEFPSEEIKDPSVKTLEKISQLAYVKYYDYNHRNIAQTEKIKRVKVNRANDDSMISGMSYMENYVSFQGVNYAPLLDIKTKKISLADGRVFSDQEVSDGKAVAVVSTSFAKENSLAIGDKVVIDSQIVSYNEGGEPEDKSTFDFPLEIIGLFDVNKVEKTSKETDRKKREMFGMDAETEMEEKLNTIYLPNKQVSNYGKEYFQRDFDKNPHHYEMFNKDGTNMSKDEIISFYTSDEMNIGTPVYMLKRPEDAEAFRKEAQAVLDNQYYKILVSTDQYDSIAGPMKGMSKIAKMVLVIAVLASIMIITLVVVLFLRDRRPELGIYLSLGEKRGKVIGQIVAEVMLIAVAAITISVFTGNLLAKSTSNTLIQTQKSEAASNTSPADDYYTLSQISTVTYGEEDVIASYKISLSPSYIVLFYIVGLGVILMSTIVPLIYIVRLNPKKIMM</sequence>
<protein>
    <recommendedName>
        <fullName evidence="11">ABC3 transporter permease protein domain-containing protein</fullName>
    </recommendedName>
</protein>
<dbReference type="RefSeq" id="WP_126813163.1">
    <property type="nucleotide sequence ID" value="NZ_NGKC01000004.1"/>
</dbReference>
<dbReference type="InterPro" id="IPR003838">
    <property type="entry name" value="ABC3_permease_C"/>
</dbReference>
<evidence type="ECO:0000313" key="10">
    <source>
        <dbReference type="Proteomes" id="UP000286773"/>
    </source>
</evidence>
<keyword evidence="2" id="KW-1003">Cell membrane</keyword>
<dbReference type="Proteomes" id="UP000286773">
    <property type="component" value="Unassembled WGS sequence"/>
</dbReference>
<dbReference type="EMBL" id="NGKC01000004">
    <property type="protein sequence ID" value="RSU12973.1"/>
    <property type="molecule type" value="Genomic_DNA"/>
</dbReference>
<evidence type="ECO:0000256" key="4">
    <source>
        <dbReference type="ARBA" id="ARBA00022989"/>
    </source>
</evidence>
<feature type="domain" description="ABC3 transporter permease C-terminal" evidence="7">
    <location>
        <begin position="367"/>
        <end position="516"/>
    </location>
</feature>
<reference evidence="9 10" key="1">
    <citation type="submission" date="2017-05" db="EMBL/GenBank/DDBJ databases">
        <title>Vagococcus spp. assemblies.</title>
        <authorList>
            <person name="Gulvik C.A."/>
        </authorList>
    </citation>
    <scope>NUCLEOTIDE SEQUENCE [LARGE SCALE GENOMIC DNA]</scope>
    <source>
        <strain evidence="9 10">LMG 24798</strain>
    </source>
</reference>